<accession>A0A1A7R521</accession>
<name>A0A1A7R521_9FLAO</name>
<dbReference type="EMBL" id="QLLQ01000002">
    <property type="protein sequence ID" value="RAJ26597.1"/>
    <property type="molecule type" value="Genomic_DNA"/>
</dbReference>
<evidence type="ECO:0000313" key="2">
    <source>
        <dbReference type="Proteomes" id="UP000248987"/>
    </source>
</evidence>
<sequence length="73" mass="7782">MPLLCLFVITFASCNNHDDDPTDPISQLPPMAQTGESSFGFLLNGKAVVVTNSSQMAAIYQGGLFSSLQEAPF</sequence>
<dbReference type="AlphaFoldDB" id="A0A1A7R521"/>
<organism evidence="1 2">
    <name type="scientific">Gelidibacter algens</name>
    <dbReference type="NCBI Taxonomy" id="49280"/>
    <lineage>
        <taxon>Bacteria</taxon>
        <taxon>Pseudomonadati</taxon>
        <taxon>Bacteroidota</taxon>
        <taxon>Flavobacteriia</taxon>
        <taxon>Flavobacteriales</taxon>
        <taxon>Flavobacteriaceae</taxon>
        <taxon>Gelidibacter</taxon>
    </lineage>
</organism>
<dbReference type="Proteomes" id="UP000248987">
    <property type="component" value="Unassembled WGS sequence"/>
</dbReference>
<evidence type="ECO:0000313" key="1">
    <source>
        <dbReference type="EMBL" id="RAJ26597.1"/>
    </source>
</evidence>
<keyword evidence="2" id="KW-1185">Reference proteome</keyword>
<dbReference type="RefSeq" id="WP_066431457.1">
    <property type="nucleotide sequence ID" value="NZ_LZRN01000006.1"/>
</dbReference>
<protein>
    <submittedName>
        <fullName evidence="1">Uncharacterized protein</fullName>
    </submittedName>
</protein>
<comment type="caution">
    <text evidence="1">The sequence shown here is derived from an EMBL/GenBank/DDBJ whole genome shotgun (WGS) entry which is preliminary data.</text>
</comment>
<gene>
    <name evidence="1" type="ORF">LX77_00851</name>
</gene>
<proteinExistence type="predicted"/>
<reference evidence="1 2" key="1">
    <citation type="submission" date="2018-06" db="EMBL/GenBank/DDBJ databases">
        <title>Genomic Encyclopedia of Archaeal and Bacterial Type Strains, Phase II (KMG-II): from individual species to whole genera.</title>
        <authorList>
            <person name="Goeker M."/>
        </authorList>
    </citation>
    <scope>NUCLEOTIDE SEQUENCE [LARGE SCALE GENOMIC DNA]</scope>
    <source>
        <strain evidence="1 2">DSM 12408</strain>
    </source>
</reference>
<dbReference type="OrthoDB" id="881763at2"/>